<reference evidence="14" key="1">
    <citation type="submission" date="2023-09" db="UniProtKB">
        <authorList>
            <consortium name="Ensembl"/>
        </authorList>
    </citation>
    <scope>IDENTIFICATION</scope>
</reference>
<keyword evidence="9" id="KW-0804">Transcription</keyword>
<evidence type="ECO:0000256" key="9">
    <source>
        <dbReference type="ARBA" id="ARBA00023163"/>
    </source>
</evidence>
<feature type="compositionally biased region" description="Polar residues" evidence="12">
    <location>
        <begin position="275"/>
        <end position="293"/>
    </location>
</feature>
<keyword evidence="6" id="KW-0862">Zinc</keyword>
<feature type="domain" description="C2H2-type" evidence="13">
    <location>
        <begin position="472"/>
        <end position="499"/>
    </location>
</feature>
<keyword evidence="8" id="KW-0238">DNA-binding</keyword>
<keyword evidence="10" id="KW-0539">Nucleus</keyword>
<dbReference type="FunFam" id="3.30.160.60:FF:002104">
    <property type="entry name" value="Si:ch211-266d19.4"/>
    <property type="match status" value="1"/>
</dbReference>
<dbReference type="GeneTree" id="ENSGT00940000164807"/>
<keyword evidence="3" id="KW-0479">Metal-binding</keyword>
<feature type="domain" description="C2H2-type" evidence="13">
    <location>
        <begin position="360"/>
        <end position="387"/>
    </location>
</feature>
<dbReference type="AlphaFoldDB" id="A0A3B5BFE4"/>
<sequence>MKQYIQDFHEKGKVERINVKDAIYFIRDAWKDVKQSTIANCWRHAGILPGCTNHPCEQSDSVEVENEVACLIREFKSEDPVTAEEYLAWDNAEPTEAMLTTADILSLVSNTENRGDSDSESEGEEDPPKPVTLRQHCFQMLIFLSFLLVLFEKRRQLLNTTLTKTKTPAWIHIKSRLSIMCVSVLPGDIQQLLVIKEEDPDEEGEQLNGQDEADISRFSFTAVPVKSEDDEEKPQFSQLHQSQTEENKEAKSSSAEQMKTETDGEDCGRPEPTENPHSTSNLQPNTDGKSSDSCESDVINGDDGGGDDCDKEELQDDEWQEPLSDSGSETEHSDSDWKETGAPASGVNSNVGCNADKKLFSCSECDKQFLHKRSLQRHMTCHSGRKSSSCSANEKTCRMKQNAESQMKVQKGDRPFSCDVCGKSFTRQCNLNRHKKVHTGEKPFGCDVCSKRFSRPEELKTHTRVHTGEKPFGCDVCGKRFNQKIHIKRHKRVHTGEKPFSCDVCSKRFSRPEDLKTHMRLHTGEKPFKCNLCGKGFNQKIHIKKHMTIHSAHHNELQMYIITDLSFSF</sequence>
<dbReference type="Ensembl" id="ENSSPAT00000029638.1">
    <property type="protein sequence ID" value="ENSSPAP00000029169.1"/>
    <property type="gene ID" value="ENSSPAG00000021940.1"/>
</dbReference>
<dbReference type="STRING" id="144197.ENSSPAP00000029169"/>
<evidence type="ECO:0000256" key="12">
    <source>
        <dbReference type="SAM" id="MobiDB-lite"/>
    </source>
</evidence>
<feature type="domain" description="C2H2-type" evidence="13">
    <location>
        <begin position="500"/>
        <end position="527"/>
    </location>
</feature>
<protein>
    <recommendedName>
        <fullName evidence="13">C2H2-type domain-containing protein</fullName>
    </recommendedName>
</protein>
<dbReference type="Gene3D" id="3.30.160.60">
    <property type="entry name" value="Classic Zinc Finger"/>
    <property type="match status" value="6"/>
</dbReference>
<dbReference type="PROSITE" id="PS00028">
    <property type="entry name" value="ZINC_FINGER_C2H2_1"/>
    <property type="match status" value="6"/>
</dbReference>
<feature type="domain" description="C2H2-type" evidence="13">
    <location>
        <begin position="416"/>
        <end position="443"/>
    </location>
</feature>
<keyword evidence="4" id="KW-0677">Repeat</keyword>
<evidence type="ECO:0000256" key="3">
    <source>
        <dbReference type="ARBA" id="ARBA00022723"/>
    </source>
</evidence>
<evidence type="ECO:0000256" key="1">
    <source>
        <dbReference type="ARBA" id="ARBA00003767"/>
    </source>
</evidence>
<name>A0A3B5BFE4_9TELE</name>
<feature type="compositionally biased region" description="Acidic residues" evidence="12">
    <location>
        <begin position="304"/>
        <end position="320"/>
    </location>
</feature>
<proteinExistence type="predicted"/>
<evidence type="ECO:0000313" key="14">
    <source>
        <dbReference type="Ensembl" id="ENSSPAP00000029169.1"/>
    </source>
</evidence>
<dbReference type="FunFam" id="3.30.160.60:FF:000446">
    <property type="entry name" value="Zinc finger protein"/>
    <property type="match status" value="2"/>
</dbReference>
<dbReference type="SUPFAM" id="SSF57667">
    <property type="entry name" value="beta-beta-alpha zinc fingers"/>
    <property type="match status" value="4"/>
</dbReference>
<dbReference type="PANTHER" id="PTHR24404">
    <property type="entry name" value="ZINC FINGER PROTEIN"/>
    <property type="match status" value="1"/>
</dbReference>
<comment type="subcellular location">
    <subcellularLocation>
        <location evidence="2">Nucleus</location>
    </subcellularLocation>
</comment>
<feature type="compositionally biased region" description="Basic and acidic residues" evidence="12">
    <location>
        <begin position="258"/>
        <end position="274"/>
    </location>
</feature>
<evidence type="ECO:0000256" key="6">
    <source>
        <dbReference type="ARBA" id="ARBA00022833"/>
    </source>
</evidence>
<feature type="domain" description="C2H2-type" evidence="13">
    <location>
        <begin position="444"/>
        <end position="471"/>
    </location>
</feature>
<dbReference type="PROSITE" id="PS50157">
    <property type="entry name" value="ZINC_FINGER_C2H2_2"/>
    <property type="match status" value="6"/>
</dbReference>
<feature type="region of interest" description="Disordered" evidence="12">
    <location>
        <begin position="225"/>
        <end position="350"/>
    </location>
</feature>
<dbReference type="GO" id="GO:0000978">
    <property type="term" value="F:RNA polymerase II cis-regulatory region sequence-specific DNA binding"/>
    <property type="evidence" value="ECO:0007669"/>
    <property type="project" value="TreeGrafter"/>
</dbReference>
<evidence type="ECO:0000256" key="10">
    <source>
        <dbReference type="ARBA" id="ARBA00023242"/>
    </source>
</evidence>
<dbReference type="GO" id="GO:0006357">
    <property type="term" value="P:regulation of transcription by RNA polymerase II"/>
    <property type="evidence" value="ECO:0007669"/>
    <property type="project" value="TreeGrafter"/>
</dbReference>
<feature type="domain" description="C2H2-type" evidence="13">
    <location>
        <begin position="528"/>
        <end position="555"/>
    </location>
</feature>
<dbReference type="SMART" id="SM00355">
    <property type="entry name" value="ZnF_C2H2"/>
    <property type="match status" value="6"/>
</dbReference>
<dbReference type="FunFam" id="3.30.160.60:FF:003421">
    <property type="entry name" value="Si:dkey-7i4.10"/>
    <property type="match status" value="1"/>
</dbReference>
<keyword evidence="7" id="KW-0805">Transcription regulation</keyword>
<organism evidence="14">
    <name type="scientific">Stegastes partitus</name>
    <name type="common">bicolor damselfish</name>
    <dbReference type="NCBI Taxonomy" id="144197"/>
    <lineage>
        <taxon>Eukaryota</taxon>
        <taxon>Metazoa</taxon>
        <taxon>Chordata</taxon>
        <taxon>Craniata</taxon>
        <taxon>Vertebrata</taxon>
        <taxon>Euteleostomi</taxon>
        <taxon>Actinopterygii</taxon>
        <taxon>Neopterygii</taxon>
        <taxon>Teleostei</taxon>
        <taxon>Neoteleostei</taxon>
        <taxon>Acanthomorphata</taxon>
        <taxon>Ovalentaria</taxon>
        <taxon>Pomacentridae</taxon>
        <taxon>Stegastes</taxon>
    </lineage>
</organism>
<dbReference type="InterPro" id="IPR036236">
    <property type="entry name" value="Znf_C2H2_sf"/>
</dbReference>
<dbReference type="GO" id="GO:0003700">
    <property type="term" value="F:DNA-binding transcription factor activity"/>
    <property type="evidence" value="ECO:0007669"/>
    <property type="project" value="TreeGrafter"/>
</dbReference>
<dbReference type="GO" id="GO:0008270">
    <property type="term" value="F:zinc ion binding"/>
    <property type="evidence" value="ECO:0007669"/>
    <property type="project" value="UniProtKB-KW"/>
</dbReference>
<evidence type="ECO:0000259" key="13">
    <source>
        <dbReference type="PROSITE" id="PS50157"/>
    </source>
</evidence>
<dbReference type="PANTHER" id="PTHR24404:SF114">
    <property type="entry name" value="KLUMPFUSS, ISOFORM B-RELATED"/>
    <property type="match status" value="1"/>
</dbReference>
<feature type="compositionally biased region" description="Basic and acidic residues" evidence="12">
    <location>
        <begin position="329"/>
        <end position="339"/>
    </location>
</feature>
<evidence type="ECO:0000256" key="5">
    <source>
        <dbReference type="ARBA" id="ARBA00022771"/>
    </source>
</evidence>
<dbReference type="FunFam" id="3.30.160.60:FF:000303">
    <property type="entry name" value="Zinc finger protein 41"/>
    <property type="match status" value="1"/>
</dbReference>
<evidence type="ECO:0000256" key="2">
    <source>
        <dbReference type="ARBA" id="ARBA00004123"/>
    </source>
</evidence>
<dbReference type="FunFam" id="3.30.160.60:FF:000097">
    <property type="entry name" value="Zinc finger protein"/>
    <property type="match status" value="1"/>
</dbReference>
<evidence type="ECO:0000256" key="4">
    <source>
        <dbReference type="ARBA" id="ARBA00022737"/>
    </source>
</evidence>
<evidence type="ECO:0000256" key="11">
    <source>
        <dbReference type="PROSITE-ProRule" id="PRU00042"/>
    </source>
</evidence>
<dbReference type="Pfam" id="PF00096">
    <property type="entry name" value="zf-C2H2"/>
    <property type="match status" value="5"/>
</dbReference>
<feature type="region of interest" description="Disordered" evidence="12">
    <location>
        <begin position="111"/>
        <end position="130"/>
    </location>
</feature>
<evidence type="ECO:0000256" key="7">
    <source>
        <dbReference type="ARBA" id="ARBA00023015"/>
    </source>
</evidence>
<comment type="function">
    <text evidence="1">May be involved in transcriptional regulation.</text>
</comment>
<dbReference type="GO" id="GO:0005634">
    <property type="term" value="C:nucleus"/>
    <property type="evidence" value="ECO:0007669"/>
    <property type="project" value="UniProtKB-SubCell"/>
</dbReference>
<keyword evidence="5 11" id="KW-0863">Zinc-finger</keyword>
<accession>A0A3B5BFE4</accession>
<dbReference type="InterPro" id="IPR050589">
    <property type="entry name" value="Ikaros_C2H2-ZF"/>
</dbReference>
<dbReference type="InterPro" id="IPR013087">
    <property type="entry name" value="Znf_C2H2_type"/>
</dbReference>
<evidence type="ECO:0000256" key="8">
    <source>
        <dbReference type="ARBA" id="ARBA00023125"/>
    </source>
</evidence>